<protein>
    <submittedName>
        <fullName evidence="7 8">Uncharacterized protein LOC116187371</fullName>
    </submittedName>
</protein>
<feature type="compositionally biased region" description="Polar residues" evidence="4">
    <location>
        <begin position="861"/>
        <end position="877"/>
    </location>
</feature>
<feature type="domain" description="CRC" evidence="5">
    <location>
        <begin position="530"/>
        <end position="657"/>
    </location>
</feature>
<dbReference type="RefSeq" id="XP_031371890.1">
    <property type="nucleotide sequence ID" value="XM_031516030.1"/>
</dbReference>
<reference evidence="7 8" key="2">
    <citation type="submission" date="2025-04" db="UniProtKB">
        <authorList>
            <consortium name="RefSeq"/>
        </authorList>
    </citation>
    <scope>IDENTIFICATION</scope>
    <source>
        <tissue evidence="7 8">Leaf</tissue>
    </source>
</reference>
<accession>A0A6P8BPY1</accession>
<sequence length="964" mass="104133">MDSHSPGGNAKTTGKTESANFASSCSDSPPVQESPYSNFLNNLSPLELKKAAAVPQGFIGINSPPLVFTSPRITLPRDAHILKRPQVLQLSTEESPQHNVRAKSPQDKKSEPVLVTDNDEDFVVKDFAEAQPSNSPICVDGFLVDPFMVDCANSTCSVDAHGKEVDSGSPSDITPLQFITSDHEQNHDADEHIGNALDSGAPLEKSKYVMKKMEIKEKLHDGERSPNLSSNVISDVSVDQILQIQQCQDLTTRGAGGSNEDKFDNATNSISESFSTTHAYQDCDNNAGASASYFASTHNSEIIPTQRGLLRRCLFDEARPDISSTRSGSYSSNIMSSVLSATSAKLEGLNLTRANSSAVSIKNKVQELSKPIDANVPPRTGANFPLIASRPLGIGLHLNSVVSGKKIGHIATSSAEPTVHHLIIQGTKSTLFETCHVLDSTKSCLRVETVQSSNEGSKDDSDASIIHSTPTSESPHDSGGQNPLMPLEHSADTSAKRKLSSEHAESQDPNDQMSPMKRRKKESVTSTSDGCKRCNCRKSKCLKLYCECFAAGLYCSEPCACQGCFNRPEYQDKVNYTRKQIESRNPSAFAPKIVESANQFLENDVERENKPTLPLARHKRGCNCKKSMCLKKYCECFQANVGCSDNCRCEGCKNVYGTKQGYGLSKPLLSNRVSDGISGEEKFEVLAADDGSFLMDLHNPHSLTPMTPAFEFSDHGKGPPKSRLPLPKILSSPGSDITTLLSVESKHSGDADSSIMQISSAGTLESGMNNCITERSCREMVDGFSPRRDSLLNLSHLTPRLAHPVVTSSSSSSSSSSKARNSISTRGSRIVLVSKSGQEPSSSRTSLQGRISPITPITDVLLNNKSGKDLNSSTRHSGVSEDDTPEILKEASTPTKSINVSSPNRKRVSPPHSWARSSSSVCLKSGRKFILKAVPSFPPLTPCIDRGGSKNSNITDIQDDSRDK</sequence>
<proteinExistence type="inferred from homology"/>
<dbReference type="Proteomes" id="UP000515151">
    <property type="component" value="Chromosome 8"/>
</dbReference>
<feature type="compositionally biased region" description="Polar residues" evidence="4">
    <location>
        <begin position="89"/>
        <end position="98"/>
    </location>
</feature>
<evidence type="ECO:0000259" key="5">
    <source>
        <dbReference type="PROSITE" id="PS51634"/>
    </source>
</evidence>
<dbReference type="PROSITE" id="PS51634">
    <property type="entry name" value="CRC"/>
    <property type="match status" value="1"/>
</dbReference>
<evidence type="ECO:0000313" key="9">
    <source>
        <dbReference type="RefSeq" id="XP_031371891.1"/>
    </source>
</evidence>
<keyword evidence="3" id="KW-0539">Nucleus</keyword>
<evidence type="ECO:0000256" key="2">
    <source>
        <dbReference type="ARBA" id="ARBA00007267"/>
    </source>
</evidence>
<dbReference type="GeneID" id="116187371"/>
<dbReference type="GO" id="GO:0005634">
    <property type="term" value="C:nucleus"/>
    <property type="evidence" value="ECO:0007669"/>
    <property type="project" value="UniProtKB-SubCell"/>
</dbReference>
<evidence type="ECO:0000313" key="7">
    <source>
        <dbReference type="RefSeq" id="XP_031371888.1"/>
    </source>
</evidence>
<feature type="compositionally biased region" description="Low complexity" evidence="4">
    <location>
        <begin position="808"/>
        <end position="817"/>
    </location>
</feature>
<dbReference type="RefSeq" id="XP_031371892.1">
    <property type="nucleotide sequence ID" value="XM_031516032.1"/>
</dbReference>
<evidence type="ECO:0000313" key="8">
    <source>
        <dbReference type="RefSeq" id="XP_031371890.1"/>
    </source>
</evidence>
<organism evidence="6 9">
    <name type="scientific">Punica granatum</name>
    <name type="common">Pomegranate</name>
    <dbReference type="NCBI Taxonomy" id="22663"/>
    <lineage>
        <taxon>Eukaryota</taxon>
        <taxon>Viridiplantae</taxon>
        <taxon>Streptophyta</taxon>
        <taxon>Embryophyta</taxon>
        <taxon>Tracheophyta</taxon>
        <taxon>Spermatophyta</taxon>
        <taxon>Magnoliopsida</taxon>
        <taxon>eudicotyledons</taxon>
        <taxon>Gunneridae</taxon>
        <taxon>Pentapetalae</taxon>
        <taxon>rosids</taxon>
        <taxon>malvids</taxon>
        <taxon>Myrtales</taxon>
        <taxon>Lythraceae</taxon>
        <taxon>Punica</taxon>
    </lineage>
</organism>
<feature type="compositionally biased region" description="Polar residues" evidence="4">
    <location>
        <begin position="10"/>
        <end position="39"/>
    </location>
</feature>
<feature type="region of interest" description="Disordered" evidence="4">
    <location>
        <begin position="712"/>
        <end position="731"/>
    </location>
</feature>
<feature type="region of interest" description="Disordered" evidence="4">
    <location>
        <begin position="804"/>
        <end position="918"/>
    </location>
</feature>
<dbReference type="PANTHER" id="PTHR46159">
    <property type="entry name" value="PROTEIN TESMIN/TSO1-LIKE CXC 2"/>
    <property type="match status" value="1"/>
</dbReference>
<feature type="compositionally biased region" description="Polar residues" evidence="4">
    <location>
        <begin position="818"/>
        <end position="827"/>
    </location>
</feature>
<evidence type="ECO:0000256" key="4">
    <source>
        <dbReference type="SAM" id="MobiDB-lite"/>
    </source>
</evidence>
<dbReference type="SMART" id="SM01114">
    <property type="entry name" value="CXC"/>
    <property type="match status" value="2"/>
</dbReference>
<dbReference type="AlphaFoldDB" id="A0A6P8BPY1"/>
<feature type="compositionally biased region" description="Polar residues" evidence="4">
    <location>
        <begin position="892"/>
        <end position="903"/>
    </location>
</feature>
<dbReference type="InterPro" id="IPR044522">
    <property type="entry name" value="TSO1-like"/>
</dbReference>
<reference evidence="6" key="1">
    <citation type="journal article" date="2020" name="Plant Biotechnol. J.">
        <title>The pomegranate (Punica granatum L.) draft genome dissects genetic divergence between soft- and hard-seeded cultivars.</title>
        <authorList>
            <person name="Luo X."/>
            <person name="Li H."/>
            <person name="Wu Z."/>
            <person name="Yao W."/>
            <person name="Zhao P."/>
            <person name="Cao D."/>
            <person name="Yu H."/>
            <person name="Li K."/>
            <person name="Poudel K."/>
            <person name="Zhao D."/>
            <person name="Zhang F."/>
            <person name="Xia X."/>
            <person name="Chen L."/>
            <person name="Wang Q."/>
            <person name="Jing D."/>
            <person name="Cao S."/>
        </authorList>
    </citation>
    <scope>NUCLEOTIDE SEQUENCE [LARGE SCALE GENOMIC DNA]</scope>
</reference>
<evidence type="ECO:0000256" key="1">
    <source>
        <dbReference type="ARBA" id="ARBA00004123"/>
    </source>
</evidence>
<dbReference type="RefSeq" id="XP_031371891.1">
    <property type="nucleotide sequence ID" value="XM_031516031.1"/>
</dbReference>
<dbReference type="GO" id="GO:0003700">
    <property type="term" value="F:DNA-binding transcription factor activity"/>
    <property type="evidence" value="ECO:0007669"/>
    <property type="project" value="InterPro"/>
</dbReference>
<evidence type="ECO:0000313" key="6">
    <source>
        <dbReference type="Proteomes" id="UP000515151"/>
    </source>
</evidence>
<dbReference type="InterPro" id="IPR033467">
    <property type="entry name" value="Tesmin/TSO1-like_CXC"/>
</dbReference>
<feature type="compositionally biased region" description="Basic and acidic residues" evidence="4">
    <location>
        <begin position="489"/>
        <end position="506"/>
    </location>
</feature>
<feature type="region of interest" description="Disordered" evidence="4">
    <location>
        <begin position="452"/>
        <end position="531"/>
    </location>
</feature>
<feature type="region of interest" description="Disordered" evidence="4">
    <location>
        <begin position="940"/>
        <end position="964"/>
    </location>
</feature>
<dbReference type="RefSeq" id="XP_031371888.1">
    <property type="nucleotide sequence ID" value="XM_031516028.1"/>
</dbReference>
<evidence type="ECO:0000313" key="10">
    <source>
        <dbReference type="RefSeq" id="XP_031371892.1"/>
    </source>
</evidence>
<keyword evidence="6" id="KW-1185">Reference proteome</keyword>
<dbReference type="PANTHER" id="PTHR46159:SF6">
    <property type="entry name" value="OS12G0605300 PROTEIN"/>
    <property type="match status" value="1"/>
</dbReference>
<name>A0A6P8BPY1_PUNGR</name>
<feature type="region of interest" description="Disordered" evidence="4">
    <location>
        <begin position="1"/>
        <end position="39"/>
    </location>
</feature>
<comment type="similarity">
    <text evidence="2">Belongs to the lin-54 family.</text>
</comment>
<feature type="region of interest" description="Disordered" evidence="4">
    <location>
        <begin position="89"/>
        <end position="112"/>
    </location>
</feature>
<dbReference type="InterPro" id="IPR005172">
    <property type="entry name" value="CRC"/>
</dbReference>
<evidence type="ECO:0000256" key="3">
    <source>
        <dbReference type="ARBA" id="ARBA00023242"/>
    </source>
</evidence>
<comment type="subcellular location">
    <subcellularLocation>
        <location evidence="1">Nucleus</location>
    </subcellularLocation>
</comment>
<dbReference type="Pfam" id="PF03638">
    <property type="entry name" value="TCR"/>
    <property type="match status" value="2"/>
</dbReference>
<gene>
    <name evidence="7 8 9 10" type="primary">LOC116187371</name>
</gene>
<feature type="compositionally biased region" description="Polar residues" evidence="4">
    <location>
        <begin position="835"/>
        <end position="849"/>
    </location>
</feature>
<dbReference type="OrthoDB" id="6283463at2759"/>